<evidence type="ECO:0000256" key="5">
    <source>
        <dbReference type="SAM" id="Phobius"/>
    </source>
</evidence>
<evidence type="ECO:0000256" key="2">
    <source>
        <dbReference type="ARBA" id="ARBA00022777"/>
    </source>
</evidence>
<feature type="domain" description="Signal transduction histidine kinase subgroup 3 dimerisation and phosphoacceptor" evidence="6">
    <location>
        <begin position="289"/>
        <end position="355"/>
    </location>
</feature>
<evidence type="ECO:0000313" key="8">
    <source>
        <dbReference type="Proteomes" id="UP000666915"/>
    </source>
</evidence>
<accession>A0ABS3R7T0</accession>
<feature type="transmembrane region" description="Helical" evidence="5">
    <location>
        <begin position="164"/>
        <end position="181"/>
    </location>
</feature>
<dbReference type="RefSeq" id="WP_208270621.1">
    <property type="nucleotide sequence ID" value="NZ_BAAAGM010000084.1"/>
</dbReference>
<evidence type="ECO:0000256" key="1">
    <source>
        <dbReference type="ARBA" id="ARBA00022679"/>
    </source>
</evidence>
<dbReference type="SUPFAM" id="SSF55874">
    <property type="entry name" value="ATPase domain of HSP90 chaperone/DNA topoisomerase II/histidine kinase"/>
    <property type="match status" value="1"/>
</dbReference>
<feature type="compositionally biased region" description="Low complexity" evidence="4">
    <location>
        <begin position="494"/>
        <end position="541"/>
    </location>
</feature>
<evidence type="ECO:0000256" key="3">
    <source>
        <dbReference type="ARBA" id="ARBA00023012"/>
    </source>
</evidence>
<dbReference type="Gene3D" id="3.30.565.10">
    <property type="entry name" value="Histidine kinase-like ATPase, C-terminal domain"/>
    <property type="match status" value="1"/>
</dbReference>
<keyword evidence="3" id="KW-0902">Two-component regulatory system</keyword>
<evidence type="ECO:0000313" key="7">
    <source>
        <dbReference type="EMBL" id="MBO2442293.1"/>
    </source>
</evidence>
<feature type="transmembrane region" description="Helical" evidence="5">
    <location>
        <begin position="133"/>
        <end position="152"/>
    </location>
</feature>
<dbReference type="PANTHER" id="PTHR24421:SF63">
    <property type="entry name" value="SENSOR HISTIDINE KINASE DESK"/>
    <property type="match status" value="1"/>
</dbReference>
<keyword evidence="2" id="KW-0418">Kinase</keyword>
<dbReference type="EMBL" id="JAGEOK010000024">
    <property type="protein sequence ID" value="MBO2442293.1"/>
    <property type="molecule type" value="Genomic_DNA"/>
</dbReference>
<reference evidence="7 8" key="1">
    <citation type="submission" date="2021-03" db="EMBL/GenBank/DDBJ databases">
        <authorList>
            <person name="Kanchanasin P."/>
            <person name="Saeng-In P."/>
            <person name="Phongsopitanun W."/>
            <person name="Yuki M."/>
            <person name="Kudo T."/>
            <person name="Ohkuma M."/>
            <person name="Tanasupawat S."/>
        </authorList>
    </citation>
    <scope>NUCLEOTIDE SEQUENCE [LARGE SCALE GENOMIC DNA]</scope>
    <source>
        <strain evidence="7 8">L46</strain>
    </source>
</reference>
<feature type="transmembrane region" description="Helical" evidence="5">
    <location>
        <begin position="108"/>
        <end position="127"/>
    </location>
</feature>
<protein>
    <recommendedName>
        <fullName evidence="6">Signal transduction histidine kinase subgroup 3 dimerisation and phosphoacceptor domain-containing protein</fullName>
    </recommendedName>
</protein>
<dbReference type="Gene3D" id="1.20.5.1930">
    <property type="match status" value="1"/>
</dbReference>
<dbReference type="Proteomes" id="UP000666915">
    <property type="component" value="Unassembled WGS sequence"/>
</dbReference>
<dbReference type="PANTHER" id="PTHR24421">
    <property type="entry name" value="NITRATE/NITRITE SENSOR PROTEIN NARX-RELATED"/>
    <property type="match status" value="1"/>
</dbReference>
<dbReference type="InterPro" id="IPR011712">
    <property type="entry name" value="Sig_transdc_His_kin_sub3_dim/P"/>
</dbReference>
<dbReference type="Pfam" id="PF07730">
    <property type="entry name" value="HisKA_3"/>
    <property type="match status" value="1"/>
</dbReference>
<organism evidence="7 8">
    <name type="scientific">Actinomadura nitritigenes</name>
    <dbReference type="NCBI Taxonomy" id="134602"/>
    <lineage>
        <taxon>Bacteria</taxon>
        <taxon>Bacillati</taxon>
        <taxon>Actinomycetota</taxon>
        <taxon>Actinomycetes</taxon>
        <taxon>Streptosporangiales</taxon>
        <taxon>Thermomonosporaceae</taxon>
        <taxon>Actinomadura</taxon>
    </lineage>
</organism>
<evidence type="ECO:0000256" key="4">
    <source>
        <dbReference type="SAM" id="MobiDB-lite"/>
    </source>
</evidence>
<dbReference type="InterPro" id="IPR050482">
    <property type="entry name" value="Sensor_HK_TwoCompSys"/>
</dbReference>
<keyword evidence="8" id="KW-1185">Reference proteome</keyword>
<keyword evidence="5" id="KW-0472">Membrane</keyword>
<gene>
    <name evidence="7" type="ORF">J4557_32685</name>
</gene>
<keyword evidence="5" id="KW-1133">Transmembrane helix</keyword>
<feature type="transmembrane region" description="Helical" evidence="5">
    <location>
        <begin position="209"/>
        <end position="232"/>
    </location>
</feature>
<feature type="transmembrane region" description="Helical" evidence="5">
    <location>
        <begin position="238"/>
        <end position="260"/>
    </location>
</feature>
<sequence length="541" mass="56364">MSTVVEITRTACFGRDFHDHAARAPVEAAGAWAACLPSSAVLEVRLGAGRAMAGRWSRWEPRRACPGAPRGYSRGEGGRDMTVATTADLEAQDTRRLERYRRVTHRSFLCAAAGFLAPGLAGLAAAYGHGSVGIPLAVLVVAGMGLLTWYYARLVRAALEGGGSRRDIVLSGVLTAALSAMMVTSPLFGVVSVFWVSAVVLAPMSRRRVVAICVGTGAAGGVYATVAAHFLYPGGDMPWYGLLPIMILIYTGTCGLVAFVNRYQRRMWDLHQETHAARDALARLAVTEERLRFSRDLHDLLGHSLSLIAVKSELAMRLADADPARAGAEMADVRRAARDALREVRAAVHGYRAVELDAELAGVRAVLEAAGVRCDAGAVPDGLPPEVRSVLAWVIREGATNVIKHSEARHCAVALTAYGGSVVLEMRNDGVRGDAGARREGTGGAGLTGLAERVAVVGGEITADRHGRDGFLLRAVVPLPRTGPDGPSGGTAVEPSATDTAPAAPAAVTEDAASAAPATDTEDAAPAAEPGPAAAAGRSGR</sequence>
<keyword evidence="5" id="KW-0812">Transmembrane</keyword>
<name>A0ABS3R7T0_9ACTN</name>
<comment type="caution">
    <text evidence="7">The sequence shown here is derived from an EMBL/GenBank/DDBJ whole genome shotgun (WGS) entry which is preliminary data.</text>
</comment>
<feature type="region of interest" description="Disordered" evidence="4">
    <location>
        <begin position="478"/>
        <end position="541"/>
    </location>
</feature>
<evidence type="ECO:0000259" key="6">
    <source>
        <dbReference type="Pfam" id="PF07730"/>
    </source>
</evidence>
<dbReference type="InterPro" id="IPR036890">
    <property type="entry name" value="HATPase_C_sf"/>
</dbReference>
<keyword evidence="1" id="KW-0808">Transferase</keyword>
<proteinExistence type="predicted"/>